<evidence type="ECO:0000256" key="1">
    <source>
        <dbReference type="ARBA" id="ARBA00023002"/>
    </source>
</evidence>
<accession>A0ABS6J299</accession>
<dbReference type="SUPFAM" id="SSF51971">
    <property type="entry name" value="Nucleotide-binding domain"/>
    <property type="match status" value="1"/>
</dbReference>
<dbReference type="PANTHER" id="PTHR13847">
    <property type="entry name" value="SARCOSINE DEHYDROGENASE-RELATED"/>
    <property type="match status" value="1"/>
</dbReference>
<dbReference type="PANTHER" id="PTHR13847:SF289">
    <property type="entry name" value="GLYCINE OXIDASE"/>
    <property type="match status" value="1"/>
</dbReference>
<organism evidence="3 4">
    <name type="scientific">Paragemmobacter amnigenus</name>
    <dbReference type="NCBI Taxonomy" id="2852097"/>
    <lineage>
        <taxon>Bacteria</taxon>
        <taxon>Pseudomonadati</taxon>
        <taxon>Pseudomonadota</taxon>
        <taxon>Alphaproteobacteria</taxon>
        <taxon>Rhodobacterales</taxon>
        <taxon>Paracoccaceae</taxon>
        <taxon>Paragemmobacter</taxon>
    </lineage>
</organism>
<evidence type="ECO:0000259" key="2">
    <source>
        <dbReference type="Pfam" id="PF01266"/>
    </source>
</evidence>
<dbReference type="Pfam" id="PF01266">
    <property type="entry name" value="DAO"/>
    <property type="match status" value="1"/>
</dbReference>
<dbReference type="Gene3D" id="3.30.9.10">
    <property type="entry name" value="D-Amino Acid Oxidase, subunit A, domain 2"/>
    <property type="match status" value="1"/>
</dbReference>
<dbReference type="Gene3D" id="3.50.50.60">
    <property type="entry name" value="FAD/NAD(P)-binding domain"/>
    <property type="match status" value="1"/>
</dbReference>
<keyword evidence="1" id="KW-0560">Oxidoreductase</keyword>
<proteinExistence type="predicted"/>
<dbReference type="InterPro" id="IPR006076">
    <property type="entry name" value="FAD-dep_OxRdtase"/>
</dbReference>
<dbReference type="InterPro" id="IPR036188">
    <property type="entry name" value="FAD/NAD-bd_sf"/>
</dbReference>
<dbReference type="Gene3D" id="3.40.50.720">
    <property type="entry name" value="NAD(P)-binding Rossmann-like Domain"/>
    <property type="match status" value="1"/>
</dbReference>
<keyword evidence="4" id="KW-1185">Reference proteome</keyword>
<dbReference type="RefSeq" id="WP_161761609.1">
    <property type="nucleotide sequence ID" value="NZ_JAAATX020000004.1"/>
</dbReference>
<protein>
    <submittedName>
        <fullName evidence="3">FAD-binding oxidoreductase</fullName>
    </submittedName>
</protein>
<name>A0ABS6J299_9RHOB</name>
<comment type="caution">
    <text evidence="3">The sequence shown here is derived from an EMBL/GenBank/DDBJ whole genome shotgun (WGS) entry which is preliminary data.</text>
</comment>
<dbReference type="SUPFAM" id="SSF54373">
    <property type="entry name" value="FAD-linked reductases, C-terminal domain"/>
    <property type="match status" value="1"/>
</dbReference>
<reference evidence="3 4" key="1">
    <citation type="submission" date="2021-06" db="EMBL/GenBank/DDBJ databases">
        <title>Rhodobacteraceae bacterium strain HSP-20.</title>
        <authorList>
            <person name="Chen W.-M."/>
        </authorList>
    </citation>
    <scope>NUCLEOTIDE SEQUENCE [LARGE SCALE GENOMIC DNA]</scope>
    <source>
        <strain evidence="3 4">HSP-20</strain>
    </source>
</reference>
<sequence>MTRHVTTEIAVIGAGVVGLAVAERLLAQGHAVTLLDPHPPAATVAETAASYGNAGTIADYAVLPVGTPDVLKNLPSLLFDRNSPLAIRRAALPALLPWLARFALQSLPRRAEANARTIAALLSTATADWLDLGDRLGGGDILKKRGCLYVYEKAAAFRAAATDMAFRRSLGVTVDLIDPATLRQMEPALPEVEGGAAFFPQAVFLDDPGRMVALLAAEVTRRAEIIATRADRLDRQVDGVTLTGPGLHLHARRVVIAAGAHSRRLAAMAGDRVPLDTERGYHVEWDMDCPPVTRPTCPTTRGFYLCPMQGRLRVAGTVELGGLTAPPSPHRIARLVEGARAIFPDLPEPSRQWMGFRPSMPDSVPVIGPSRAGAEVIHAYGHGHIGLTLAPVTARLVADIIAGRPTEMDLRPLLPHRF</sequence>
<evidence type="ECO:0000313" key="3">
    <source>
        <dbReference type="EMBL" id="MBU9697562.1"/>
    </source>
</evidence>
<gene>
    <name evidence="3" type="ORF">GU927_006855</name>
</gene>
<dbReference type="Proteomes" id="UP000731907">
    <property type="component" value="Unassembled WGS sequence"/>
</dbReference>
<feature type="domain" description="FAD dependent oxidoreductase" evidence="2">
    <location>
        <begin position="9"/>
        <end position="399"/>
    </location>
</feature>
<evidence type="ECO:0000313" key="4">
    <source>
        <dbReference type="Proteomes" id="UP000731907"/>
    </source>
</evidence>
<dbReference type="EMBL" id="JAAATX020000004">
    <property type="protein sequence ID" value="MBU9697562.1"/>
    <property type="molecule type" value="Genomic_DNA"/>
</dbReference>